<evidence type="ECO:0000256" key="1">
    <source>
        <dbReference type="ARBA" id="ARBA00010050"/>
    </source>
</evidence>
<evidence type="ECO:0000256" key="5">
    <source>
        <dbReference type="SAM" id="SignalP"/>
    </source>
</evidence>
<evidence type="ECO:0000256" key="3">
    <source>
        <dbReference type="ARBA" id="ARBA00022927"/>
    </source>
</evidence>
<evidence type="ECO:0000313" key="6">
    <source>
        <dbReference type="EMBL" id="KAK9765434.1"/>
    </source>
</evidence>
<feature type="signal peptide" evidence="5">
    <location>
        <begin position="1"/>
        <end position="17"/>
    </location>
</feature>
<reference evidence="6 7" key="1">
    <citation type="submission" date="2023-04" db="EMBL/GenBank/DDBJ databases">
        <title>Genome of Basidiobolus ranarum AG-B5.</title>
        <authorList>
            <person name="Stajich J.E."/>
            <person name="Carter-House D."/>
            <person name="Gryganskyi A."/>
        </authorList>
    </citation>
    <scope>NUCLEOTIDE SEQUENCE [LARGE SCALE GENOMIC DNA]</scope>
    <source>
        <strain evidence="6 7">AG-B5</strain>
    </source>
</reference>
<keyword evidence="5" id="KW-0732">Signal</keyword>
<protein>
    <recommendedName>
        <fullName evidence="8">Soluble NSF attachment protein</fullName>
    </recommendedName>
</protein>
<dbReference type="Proteomes" id="UP001479436">
    <property type="component" value="Unassembled WGS sequence"/>
</dbReference>
<dbReference type="PANTHER" id="PTHR13768">
    <property type="entry name" value="SOLUBLE NSF ATTACHMENT PROTEIN SNAP"/>
    <property type="match status" value="1"/>
</dbReference>
<dbReference type="InterPro" id="IPR011990">
    <property type="entry name" value="TPR-like_helical_dom_sf"/>
</dbReference>
<evidence type="ECO:0000256" key="2">
    <source>
        <dbReference type="ARBA" id="ARBA00022448"/>
    </source>
</evidence>
<name>A0ABR2WV82_9FUNG</name>
<comment type="caution">
    <text evidence="6">The sequence shown here is derived from an EMBL/GenBank/DDBJ whole genome shotgun (WGS) entry which is preliminary data.</text>
</comment>
<keyword evidence="3" id="KW-0653">Protein transport</keyword>
<proteinExistence type="inferred from homology"/>
<evidence type="ECO:0000313" key="7">
    <source>
        <dbReference type="Proteomes" id="UP001479436"/>
    </source>
</evidence>
<keyword evidence="7" id="KW-1185">Reference proteome</keyword>
<feature type="chain" id="PRO_5046027439" description="Soluble NSF attachment protein" evidence="5">
    <location>
        <begin position="18"/>
        <end position="393"/>
    </location>
</feature>
<dbReference type="Gene3D" id="1.25.40.10">
    <property type="entry name" value="Tetratricopeptide repeat domain"/>
    <property type="match status" value="1"/>
</dbReference>
<sequence length="393" mass="44341">MFLLISLLIILFTYVFYITNPNPESFRTFITRKYAKLQEEGSTSSYGAAWIKNFAAKTKAKAHGRSSSLDFTWKNYQLFSIVKLKDGSAVYLGCLNRWSLFSESGNIKASPTPVAGSSRQEEPNFSNIGQEARDDAKQALAKKKYKRAGARFQEAGEAFMKLGDELSTREAAICFEEAYNAYKHTNYEDKTLQALKDAATVFDSTKKDPNRAGKLFEKIGDYYEKTNNGKPKKTALALAFGYYKKATEIFRAADNGHFKYSLIHQAELAAQIGHYDEAIPWLEELARISVNDPTLTFKVKSFLFQACICMIALEEWSRISLAYKEYATTYGSFLNSDEYRLIDSLVEAACCFDSSQFTEAYQRYHDLAPLPNWILAILSRAATAVQFLDGNPA</sequence>
<feature type="compositionally biased region" description="Polar residues" evidence="4">
    <location>
        <begin position="108"/>
        <end position="129"/>
    </location>
</feature>
<dbReference type="Pfam" id="PF14938">
    <property type="entry name" value="SNAP"/>
    <property type="match status" value="1"/>
</dbReference>
<dbReference type="InterPro" id="IPR000744">
    <property type="entry name" value="NSF_attach"/>
</dbReference>
<keyword evidence="2" id="KW-0813">Transport</keyword>
<organism evidence="6 7">
    <name type="scientific">Basidiobolus ranarum</name>
    <dbReference type="NCBI Taxonomy" id="34480"/>
    <lineage>
        <taxon>Eukaryota</taxon>
        <taxon>Fungi</taxon>
        <taxon>Fungi incertae sedis</taxon>
        <taxon>Zoopagomycota</taxon>
        <taxon>Entomophthoromycotina</taxon>
        <taxon>Basidiobolomycetes</taxon>
        <taxon>Basidiobolales</taxon>
        <taxon>Basidiobolaceae</taxon>
        <taxon>Basidiobolus</taxon>
    </lineage>
</organism>
<dbReference type="EMBL" id="JASJQH010000269">
    <property type="protein sequence ID" value="KAK9765434.1"/>
    <property type="molecule type" value="Genomic_DNA"/>
</dbReference>
<gene>
    <name evidence="6" type="ORF">K7432_006248</name>
</gene>
<dbReference type="PANTHER" id="PTHR13768:SF8">
    <property type="entry name" value="ALPHA-SOLUBLE NSF ATTACHMENT PROTEIN"/>
    <property type="match status" value="1"/>
</dbReference>
<feature type="region of interest" description="Disordered" evidence="4">
    <location>
        <begin position="108"/>
        <end position="133"/>
    </location>
</feature>
<evidence type="ECO:0008006" key="8">
    <source>
        <dbReference type="Google" id="ProtNLM"/>
    </source>
</evidence>
<accession>A0ABR2WV82</accession>
<evidence type="ECO:0000256" key="4">
    <source>
        <dbReference type="SAM" id="MobiDB-lite"/>
    </source>
</evidence>
<comment type="similarity">
    <text evidence="1">Belongs to the SNAP family.</text>
</comment>
<dbReference type="SUPFAM" id="SSF48452">
    <property type="entry name" value="TPR-like"/>
    <property type="match status" value="1"/>
</dbReference>